<keyword evidence="1" id="KW-0812">Transmembrane</keyword>
<proteinExistence type="predicted"/>
<organism evidence="2 3">
    <name type="scientific">Alsobacter soli</name>
    <dbReference type="NCBI Taxonomy" id="2109933"/>
    <lineage>
        <taxon>Bacteria</taxon>
        <taxon>Pseudomonadati</taxon>
        <taxon>Pseudomonadota</taxon>
        <taxon>Alphaproteobacteria</taxon>
        <taxon>Hyphomicrobiales</taxon>
        <taxon>Alsobacteraceae</taxon>
        <taxon>Alsobacter</taxon>
    </lineage>
</organism>
<keyword evidence="1" id="KW-1133">Transmembrane helix</keyword>
<feature type="transmembrane region" description="Helical" evidence="1">
    <location>
        <begin position="40"/>
        <end position="61"/>
    </location>
</feature>
<protein>
    <submittedName>
        <fullName evidence="2">Uncharacterized protein</fullName>
    </submittedName>
</protein>
<gene>
    <name evidence="2" type="ORF">SLNSH_23885</name>
</gene>
<keyword evidence="3" id="KW-1185">Reference proteome</keyword>
<evidence type="ECO:0000313" key="3">
    <source>
        <dbReference type="Proteomes" id="UP000239772"/>
    </source>
</evidence>
<sequence>MMDAVSAALLDKGLRAGQIVMERFDYGTARDPVSRTVARRFWLVLGCVAVGTAIFAVRIAITDA</sequence>
<evidence type="ECO:0000256" key="1">
    <source>
        <dbReference type="SAM" id="Phobius"/>
    </source>
</evidence>
<accession>A0A2T1HLF7</accession>
<comment type="caution">
    <text evidence="2">The sequence shown here is derived from an EMBL/GenBank/DDBJ whole genome shotgun (WGS) entry which is preliminary data.</text>
</comment>
<dbReference type="AlphaFoldDB" id="A0A2T1HLF7"/>
<dbReference type="EMBL" id="PVZS01000056">
    <property type="protein sequence ID" value="PSC02483.1"/>
    <property type="molecule type" value="Genomic_DNA"/>
</dbReference>
<dbReference type="Proteomes" id="UP000239772">
    <property type="component" value="Unassembled WGS sequence"/>
</dbReference>
<evidence type="ECO:0000313" key="2">
    <source>
        <dbReference type="EMBL" id="PSC02483.1"/>
    </source>
</evidence>
<reference evidence="3" key="1">
    <citation type="submission" date="2018-03" db="EMBL/GenBank/DDBJ databases">
        <authorList>
            <person name="Sun L."/>
            <person name="Liu H."/>
            <person name="Chen W."/>
            <person name="Huang K."/>
            <person name="Liu W."/>
            <person name="Gao X."/>
        </authorList>
    </citation>
    <scope>NUCLEOTIDE SEQUENCE [LARGE SCALE GENOMIC DNA]</scope>
    <source>
        <strain evidence="3">SH9</strain>
    </source>
</reference>
<name>A0A2T1HLF7_9HYPH</name>
<keyword evidence="1" id="KW-0472">Membrane</keyword>